<feature type="domain" description="DUF4440" evidence="2">
    <location>
        <begin position="34"/>
        <end position="135"/>
    </location>
</feature>
<sequence>MRYLKFLFLGLFLMLSFNGNCQDKVVQQVLNRLKAQQTCWNNGDLEGYLEFYAPVDSVRMIYSGGVVYGKNNIADFFKKYWPKERMGKLTMTDFVVEPLSKKDAFVNAKFSVEAPNGKNSSGQFSGIMRKINGLWYLYVDHSG</sequence>
<accession>A0A1I1S372</accession>
<dbReference type="Gene3D" id="3.10.450.50">
    <property type="match status" value="1"/>
</dbReference>
<dbReference type="GO" id="GO:0016853">
    <property type="term" value="F:isomerase activity"/>
    <property type="evidence" value="ECO:0007669"/>
    <property type="project" value="UniProtKB-KW"/>
</dbReference>
<dbReference type="InterPro" id="IPR032710">
    <property type="entry name" value="NTF2-like_dom_sf"/>
</dbReference>
<organism evidence="3 4">
    <name type="scientific">Flavobacterium phragmitis</name>
    <dbReference type="NCBI Taxonomy" id="739143"/>
    <lineage>
        <taxon>Bacteria</taxon>
        <taxon>Pseudomonadati</taxon>
        <taxon>Bacteroidota</taxon>
        <taxon>Flavobacteriia</taxon>
        <taxon>Flavobacteriales</taxon>
        <taxon>Flavobacteriaceae</taxon>
        <taxon>Flavobacterium</taxon>
    </lineage>
</organism>
<keyword evidence="4" id="KW-1185">Reference proteome</keyword>
<dbReference type="SUPFAM" id="SSF54427">
    <property type="entry name" value="NTF2-like"/>
    <property type="match status" value="1"/>
</dbReference>
<evidence type="ECO:0000313" key="3">
    <source>
        <dbReference type="EMBL" id="SFD38998.1"/>
    </source>
</evidence>
<dbReference type="EMBL" id="FOMH01000007">
    <property type="protein sequence ID" value="SFD38998.1"/>
    <property type="molecule type" value="Genomic_DNA"/>
</dbReference>
<feature type="chain" id="PRO_5011669849" evidence="1">
    <location>
        <begin position="22"/>
        <end position="143"/>
    </location>
</feature>
<evidence type="ECO:0000259" key="2">
    <source>
        <dbReference type="Pfam" id="PF14534"/>
    </source>
</evidence>
<dbReference type="AlphaFoldDB" id="A0A1I1S372"/>
<evidence type="ECO:0000256" key="1">
    <source>
        <dbReference type="SAM" id="SignalP"/>
    </source>
</evidence>
<evidence type="ECO:0000313" key="4">
    <source>
        <dbReference type="Proteomes" id="UP000199672"/>
    </source>
</evidence>
<dbReference type="RefSeq" id="WP_091494635.1">
    <property type="nucleotide sequence ID" value="NZ_FOMH01000007.1"/>
</dbReference>
<feature type="signal peptide" evidence="1">
    <location>
        <begin position="1"/>
        <end position="21"/>
    </location>
</feature>
<keyword evidence="3" id="KW-0413">Isomerase</keyword>
<dbReference type="Proteomes" id="UP000199672">
    <property type="component" value="Unassembled WGS sequence"/>
</dbReference>
<dbReference type="STRING" id="739143.SAMN05216297_107209"/>
<keyword evidence="1" id="KW-0732">Signal</keyword>
<dbReference type="InterPro" id="IPR027843">
    <property type="entry name" value="DUF4440"/>
</dbReference>
<proteinExistence type="predicted"/>
<dbReference type="Pfam" id="PF14534">
    <property type="entry name" value="DUF4440"/>
    <property type="match status" value="1"/>
</dbReference>
<name>A0A1I1S372_9FLAO</name>
<reference evidence="4" key="1">
    <citation type="submission" date="2016-10" db="EMBL/GenBank/DDBJ databases">
        <authorList>
            <person name="Varghese N."/>
            <person name="Submissions S."/>
        </authorList>
    </citation>
    <scope>NUCLEOTIDE SEQUENCE [LARGE SCALE GENOMIC DNA]</scope>
    <source>
        <strain evidence="4">CGMCC 1.10370</strain>
    </source>
</reference>
<protein>
    <submittedName>
        <fullName evidence="3">Ketosteroid isomerase homolog</fullName>
    </submittedName>
</protein>
<gene>
    <name evidence="3" type="ORF">SAMN05216297_107209</name>
</gene>
<dbReference type="OrthoDB" id="120856at2"/>